<dbReference type="GO" id="GO:0003700">
    <property type="term" value="F:DNA-binding transcription factor activity"/>
    <property type="evidence" value="ECO:0007669"/>
    <property type="project" value="TreeGrafter"/>
</dbReference>
<evidence type="ECO:0000259" key="3">
    <source>
        <dbReference type="PROSITE" id="PS50977"/>
    </source>
</evidence>
<dbReference type="InterPro" id="IPR036271">
    <property type="entry name" value="Tet_transcr_reg_TetR-rel_C_sf"/>
</dbReference>
<reference evidence="4 5" key="1">
    <citation type="submission" date="2020-07" db="EMBL/GenBank/DDBJ databases">
        <title>Sequencing the genomes of 1000 actinobacteria strains.</title>
        <authorList>
            <person name="Klenk H.-P."/>
        </authorList>
    </citation>
    <scope>NUCLEOTIDE SEQUENCE [LARGE SCALE GENOMIC DNA]</scope>
    <source>
        <strain evidence="4 5">DSM 23737</strain>
    </source>
</reference>
<gene>
    <name evidence="4" type="ORF">FB555_000861</name>
</gene>
<name>A0A7W3JT77_9MICO</name>
<dbReference type="SUPFAM" id="SSF48498">
    <property type="entry name" value="Tetracyclin repressor-like, C-terminal domain"/>
    <property type="match status" value="1"/>
</dbReference>
<dbReference type="Pfam" id="PF00440">
    <property type="entry name" value="TetR_N"/>
    <property type="match status" value="1"/>
</dbReference>
<feature type="DNA-binding region" description="H-T-H motif" evidence="2">
    <location>
        <begin position="40"/>
        <end position="59"/>
    </location>
</feature>
<dbReference type="PRINTS" id="PR00455">
    <property type="entry name" value="HTHTETR"/>
</dbReference>
<dbReference type="PROSITE" id="PS50977">
    <property type="entry name" value="HTH_TETR_2"/>
    <property type="match status" value="1"/>
</dbReference>
<dbReference type="InterPro" id="IPR050109">
    <property type="entry name" value="HTH-type_TetR-like_transc_reg"/>
</dbReference>
<keyword evidence="5" id="KW-1185">Reference proteome</keyword>
<dbReference type="Gene3D" id="1.10.357.10">
    <property type="entry name" value="Tetracycline Repressor, domain 2"/>
    <property type="match status" value="1"/>
</dbReference>
<evidence type="ECO:0000313" key="4">
    <source>
        <dbReference type="EMBL" id="MBA8828790.1"/>
    </source>
</evidence>
<evidence type="ECO:0000256" key="1">
    <source>
        <dbReference type="ARBA" id="ARBA00023125"/>
    </source>
</evidence>
<dbReference type="SUPFAM" id="SSF46689">
    <property type="entry name" value="Homeodomain-like"/>
    <property type="match status" value="1"/>
</dbReference>
<dbReference type="EMBL" id="JACGWU010000001">
    <property type="protein sequence ID" value="MBA8828790.1"/>
    <property type="molecule type" value="Genomic_DNA"/>
</dbReference>
<dbReference type="Proteomes" id="UP000524237">
    <property type="component" value="Unassembled WGS sequence"/>
</dbReference>
<dbReference type="AlphaFoldDB" id="A0A7W3JT77"/>
<dbReference type="PANTHER" id="PTHR30055">
    <property type="entry name" value="HTH-TYPE TRANSCRIPTIONAL REGULATOR RUTR"/>
    <property type="match status" value="1"/>
</dbReference>
<protein>
    <submittedName>
        <fullName evidence="4">AcrR family transcriptional regulator</fullName>
    </submittedName>
</protein>
<keyword evidence="1 2" id="KW-0238">DNA-binding</keyword>
<dbReference type="RefSeq" id="WP_182484156.1">
    <property type="nucleotide sequence ID" value="NZ_JACGWU010000001.1"/>
</dbReference>
<dbReference type="GO" id="GO:0000976">
    <property type="term" value="F:transcription cis-regulatory region binding"/>
    <property type="evidence" value="ECO:0007669"/>
    <property type="project" value="TreeGrafter"/>
</dbReference>
<evidence type="ECO:0000256" key="2">
    <source>
        <dbReference type="PROSITE-ProRule" id="PRU00335"/>
    </source>
</evidence>
<accession>A0A7W3JT77</accession>
<evidence type="ECO:0000313" key="5">
    <source>
        <dbReference type="Proteomes" id="UP000524237"/>
    </source>
</evidence>
<dbReference type="PANTHER" id="PTHR30055:SF241">
    <property type="entry name" value="TRANSCRIPTIONAL REGULATORY PROTEIN"/>
    <property type="match status" value="1"/>
</dbReference>
<dbReference type="InterPro" id="IPR001647">
    <property type="entry name" value="HTH_TetR"/>
</dbReference>
<feature type="domain" description="HTH tetR-type" evidence="3">
    <location>
        <begin position="17"/>
        <end position="77"/>
    </location>
</feature>
<organism evidence="4 5">
    <name type="scientific">Alpinimonas psychrophila</name>
    <dbReference type="NCBI Taxonomy" id="748908"/>
    <lineage>
        <taxon>Bacteria</taxon>
        <taxon>Bacillati</taxon>
        <taxon>Actinomycetota</taxon>
        <taxon>Actinomycetes</taxon>
        <taxon>Micrococcales</taxon>
        <taxon>Microbacteriaceae</taxon>
        <taxon>Alpinimonas</taxon>
    </lineage>
</organism>
<dbReference type="InterPro" id="IPR009057">
    <property type="entry name" value="Homeodomain-like_sf"/>
</dbReference>
<comment type="caution">
    <text evidence="4">The sequence shown here is derived from an EMBL/GenBank/DDBJ whole genome shotgun (WGS) entry which is preliminary data.</text>
</comment>
<proteinExistence type="predicted"/>
<sequence>MTDESAVTAPSESARRQKTRERLIDAAYEVFSEHGLHAASIEMVAEAAGFSRGAFYSNFESKEELFFALAERENGLRLARLKLAVEAQHHVARPDVVPLNQATVETLVGAMLALQADDTRWFLVLGEFRLFAMRDQAVARRFTARQHEISVELAELITLAIASVGARFSLDPYIVAGIVSTTYETAMQQAILSGVDDADSAAHVIAMRTLPALIFRLIEPA</sequence>